<comment type="similarity">
    <text evidence="2">Belongs to the prokaryotic riboflavin transporter (P-RFT) (TC 2.A.87) family.</text>
</comment>
<keyword evidence="3" id="KW-0813">Transport</keyword>
<dbReference type="EMBL" id="AZDU01000005">
    <property type="protein sequence ID" value="KRL03319.1"/>
    <property type="molecule type" value="Genomic_DNA"/>
</dbReference>
<dbReference type="InterPro" id="IPR025720">
    <property type="entry name" value="RibU"/>
</dbReference>
<comment type="caution">
    <text evidence="9">The sequence shown here is derived from an EMBL/GenBank/DDBJ whole genome shotgun (WGS) entry which is preliminary data.</text>
</comment>
<dbReference type="PATRIC" id="fig|1293597.4.peg.1504"/>
<name>A0A0R1M5C2_9LACO</name>
<proteinExistence type="inferred from homology"/>
<evidence type="ECO:0000313" key="9">
    <source>
        <dbReference type="EMBL" id="KRL03319.1"/>
    </source>
</evidence>
<keyword evidence="6 8" id="KW-1133">Transmembrane helix</keyword>
<evidence type="ECO:0000256" key="2">
    <source>
        <dbReference type="ARBA" id="ARBA00005540"/>
    </source>
</evidence>
<accession>A0A0R1M5C2</accession>
<evidence type="ECO:0000313" key="10">
    <source>
        <dbReference type="Proteomes" id="UP000051074"/>
    </source>
</evidence>
<evidence type="ECO:0000256" key="1">
    <source>
        <dbReference type="ARBA" id="ARBA00004651"/>
    </source>
</evidence>
<dbReference type="PIRSF" id="PIRSF037778">
    <property type="entry name" value="UCP037778_transp_RibU"/>
    <property type="match status" value="1"/>
</dbReference>
<evidence type="ECO:0000256" key="7">
    <source>
        <dbReference type="ARBA" id="ARBA00023136"/>
    </source>
</evidence>
<evidence type="ECO:0000256" key="8">
    <source>
        <dbReference type="SAM" id="Phobius"/>
    </source>
</evidence>
<feature type="transmembrane region" description="Helical" evidence="8">
    <location>
        <begin position="106"/>
        <end position="125"/>
    </location>
</feature>
<feature type="transmembrane region" description="Helical" evidence="8">
    <location>
        <begin position="206"/>
        <end position="230"/>
    </location>
</feature>
<dbReference type="STRING" id="1293597.FC20_GL001407"/>
<evidence type="ECO:0000256" key="6">
    <source>
        <dbReference type="ARBA" id="ARBA00022989"/>
    </source>
</evidence>
<evidence type="ECO:0008006" key="11">
    <source>
        <dbReference type="Google" id="ProtNLM"/>
    </source>
</evidence>
<dbReference type="Pfam" id="PF12822">
    <property type="entry name" value="ECF_trnsprt"/>
    <property type="match status" value="1"/>
</dbReference>
<dbReference type="PANTHER" id="PTHR38438">
    <property type="entry name" value="RIBOFLAVIN TRANSPORTER RIBU"/>
    <property type="match status" value="1"/>
</dbReference>
<dbReference type="AlphaFoldDB" id="A0A0R1M5C2"/>
<dbReference type="Proteomes" id="UP000051074">
    <property type="component" value="Unassembled WGS sequence"/>
</dbReference>
<gene>
    <name evidence="9" type="ORF">FC20_GL001407</name>
</gene>
<keyword evidence="10" id="KW-1185">Reference proteome</keyword>
<comment type="subcellular location">
    <subcellularLocation>
        <location evidence="1">Cell membrane</location>
        <topology evidence="1">Multi-pass membrane protein</topology>
    </subcellularLocation>
</comment>
<dbReference type="PANTHER" id="PTHR38438:SF1">
    <property type="entry name" value="RIBOFLAVIN TRANSPORTER RIBU"/>
    <property type="match status" value="1"/>
</dbReference>
<evidence type="ECO:0000256" key="5">
    <source>
        <dbReference type="ARBA" id="ARBA00022692"/>
    </source>
</evidence>
<dbReference type="GO" id="GO:0005886">
    <property type="term" value="C:plasma membrane"/>
    <property type="evidence" value="ECO:0007669"/>
    <property type="project" value="UniProtKB-SubCell"/>
</dbReference>
<feature type="transmembrane region" description="Helical" evidence="8">
    <location>
        <begin position="66"/>
        <end position="94"/>
    </location>
</feature>
<sequence>MLFKATDLFKYWRYFSMEAVKHRSKSKSISNWLAYAMIGAIAFVVMKFEFPIMPGVSFLKMDFSDVIVVITTFVFGPVGGTMVALIKCLLSLIFSGFALPSLVGEIAAFLASMAFALPFYFLAGSVKEEDRKKAKGYLLPIAGLVLGTLCLTLVMSLANQFLLTPVYAYTSVPQAASMKMSYGQLLTFTEKVYLGKMLHIPSMSSYIMGIIAPFNLIKGAINSVVVYILFEAVLKNIKPFVSKHFNISSKY</sequence>
<evidence type="ECO:0000256" key="3">
    <source>
        <dbReference type="ARBA" id="ARBA00022448"/>
    </source>
</evidence>
<evidence type="ECO:0000256" key="4">
    <source>
        <dbReference type="ARBA" id="ARBA00022475"/>
    </source>
</evidence>
<keyword evidence="5 8" id="KW-0812">Transmembrane</keyword>
<dbReference type="Gene3D" id="1.10.1760.20">
    <property type="match status" value="1"/>
</dbReference>
<keyword evidence="4" id="KW-1003">Cell membrane</keyword>
<dbReference type="InterPro" id="IPR024529">
    <property type="entry name" value="ECF_trnsprt_substrate-spec"/>
</dbReference>
<keyword evidence="7 8" id="KW-0472">Membrane</keyword>
<reference evidence="9 10" key="1">
    <citation type="journal article" date="2015" name="Genome Announc.">
        <title>Expanding the biotechnology potential of lactobacilli through comparative genomics of 213 strains and associated genera.</title>
        <authorList>
            <person name="Sun Z."/>
            <person name="Harris H.M."/>
            <person name="McCann A."/>
            <person name="Guo C."/>
            <person name="Argimon S."/>
            <person name="Zhang W."/>
            <person name="Yang X."/>
            <person name="Jeffery I.B."/>
            <person name="Cooney J.C."/>
            <person name="Kagawa T.F."/>
            <person name="Liu W."/>
            <person name="Song Y."/>
            <person name="Salvetti E."/>
            <person name="Wrobel A."/>
            <person name="Rasinkangas P."/>
            <person name="Parkhill J."/>
            <person name="Rea M.C."/>
            <person name="O'Sullivan O."/>
            <person name="Ritari J."/>
            <person name="Douillard F.P."/>
            <person name="Paul Ross R."/>
            <person name="Yang R."/>
            <person name="Briner A.E."/>
            <person name="Felis G.E."/>
            <person name="de Vos W.M."/>
            <person name="Barrangou R."/>
            <person name="Klaenhammer T.R."/>
            <person name="Caufield P.W."/>
            <person name="Cui Y."/>
            <person name="Zhang H."/>
            <person name="O'Toole P.W."/>
        </authorList>
    </citation>
    <scope>NUCLEOTIDE SEQUENCE [LARGE SCALE GENOMIC DNA]</scope>
    <source>
        <strain evidence="9 10">DSM 19284</strain>
    </source>
</reference>
<dbReference type="GO" id="GO:0032217">
    <property type="term" value="F:riboflavin transmembrane transporter activity"/>
    <property type="evidence" value="ECO:0007669"/>
    <property type="project" value="InterPro"/>
</dbReference>
<protein>
    <recommendedName>
        <fullName evidence="11">Riboflavin transporter</fullName>
    </recommendedName>
</protein>
<organism evidence="9 10">
    <name type="scientific">Lactobacillus equicursoris DSM 19284 = JCM 14600 = CIP 110162</name>
    <dbReference type="NCBI Taxonomy" id="1293597"/>
    <lineage>
        <taxon>Bacteria</taxon>
        <taxon>Bacillati</taxon>
        <taxon>Bacillota</taxon>
        <taxon>Bacilli</taxon>
        <taxon>Lactobacillales</taxon>
        <taxon>Lactobacillaceae</taxon>
        <taxon>Lactobacillus</taxon>
    </lineage>
</organism>
<dbReference type="eggNOG" id="COG3601">
    <property type="taxonomic scope" value="Bacteria"/>
</dbReference>
<feature type="transmembrane region" description="Helical" evidence="8">
    <location>
        <begin position="137"/>
        <end position="158"/>
    </location>
</feature>